<name>A0ABW3W337_9ACTN</name>
<dbReference type="Proteomes" id="UP001597229">
    <property type="component" value="Unassembled WGS sequence"/>
</dbReference>
<keyword evidence="2" id="KW-1185">Reference proteome</keyword>
<dbReference type="EMBL" id="JBHTLX010000021">
    <property type="protein sequence ID" value="MFD1249594.1"/>
    <property type="molecule type" value="Genomic_DNA"/>
</dbReference>
<reference evidence="2" key="1">
    <citation type="journal article" date="2019" name="Int. J. Syst. Evol. Microbiol.">
        <title>The Global Catalogue of Microorganisms (GCM) 10K type strain sequencing project: providing services to taxonomists for standard genome sequencing and annotation.</title>
        <authorList>
            <consortium name="The Broad Institute Genomics Platform"/>
            <consortium name="The Broad Institute Genome Sequencing Center for Infectious Disease"/>
            <person name="Wu L."/>
            <person name="Ma J."/>
        </authorList>
    </citation>
    <scope>NUCLEOTIDE SEQUENCE [LARGE SCALE GENOMIC DNA]</scope>
    <source>
        <strain evidence="2">CCUG 52478</strain>
    </source>
</reference>
<protein>
    <recommendedName>
        <fullName evidence="3">DUF2384 domain-containing protein</fullName>
    </recommendedName>
</protein>
<gene>
    <name evidence="1" type="ORF">ACFQ3F_17475</name>
</gene>
<evidence type="ECO:0008006" key="3">
    <source>
        <dbReference type="Google" id="ProtNLM"/>
    </source>
</evidence>
<accession>A0ABW3W337</accession>
<comment type="caution">
    <text evidence="1">The sequence shown here is derived from an EMBL/GenBank/DDBJ whole genome shotgun (WGS) entry which is preliminary data.</text>
</comment>
<evidence type="ECO:0000313" key="2">
    <source>
        <dbReference type="Proteomes" id="UP001597229"/>
    </source>
</evidence>
<sequence length="133" mass="14543">MSIQSTVARGDLRAYEESVRLATPELVERLRDLLGAKLVAYLGSVGETRAVRQWADAHDGRTPSTEVVNRLRMAYRIAALLREKDSAAVVQAWFQGMNPRLDDVAPARLLREAELDEVGPQILAAARAFAAGG</sequence>
<organism evidence="1 2">
    <name type="scientific">Nocardioides ginsengisoli</name>
    <dbReference type="NCBI Taxonomy" id="363868"/>
    <lineage>
        <taxon>Bacteria</taxon>
        <taxon>Bacillati</taxon>
        <taxon>Actinomycetota</taxon>
        <taxon>Actinomycetes</taxon>
        <taxon>Propionibacteriales</taxon>
        <taxon>Nocardioidaceae</taxon>
        <taxon>Nocardioides</taxon>
    </lineage>
</organism>
<dbReference type="RefSeq" id="WP_367919933.1">
    <property type="nucleotide sequence ID" value="NZ_BAABAC010000024.1"/>
</dbReference>
<proteinExistence type="predicted"/>
<evidence type="ECO:0000313" key="1">
    <source>
        <dbReference type="EMBL" id="MFD1249594.1"/>
    </source>
</evidence>